<dbReference type="AlphaFoldDB" id="A0A8J5XYQ3"/>
<protein>
    <submittedName>
        <fullName evidence="1">Uncharacterized protein</fullName>
    </submittedName>
</protein>
<dbReference type="EMBL" id="JAHUZN010000013">
    <property type="protein sequence ID" value="KAG8473668.1"/>
    <property type="molecule type" value="Genomic_DNA"/>
</dbReference>
<name>A0A8J5XYQ3_9ROSI</name>
<dbReference type="Proteomes" id="UP000701853">
    <property type="component" value="Chromosome 13"/>
</dbReference>
<dbReference type="InterPro" id="IPR039637">
    <property type="entry name" value="CNOT7/CNOT8/Pop2"/>
</dbReference>
<dbReference type="GO" id="GO:0004535">
    <property type="term" value="F:poly(A)-specific ribonuclease activity"/>
    <property type="evidence" value="ECO:0007669"/>
    <property type="project" value="InterPro"/>
</dbReference>
<dbReference type="SUPFAM" id="SSF53098">
    <property type="entry name" value="Ribonuclease H-like"/>
    <property type="match status" value="1"/>
</dbReference>
<keyword evidence="2" id="KW-1185">Reference proteome</keyword>
<dbReference type="GO" id="GO:0030014">
    <property type="term" value="C:CCR4-NOT complex"/>
    <property type="evidence" value="ECO:0007669"/>
    <property type="project" value="InterPro"/>
</dbReference>
<dbReference type="InterPro" id="IPR036397">
    <property type="entry name" value="RNaseH_sf"/>
</dbReference>
<accession>A0A8J5XYQ3</accession>
<organism evidence="1 2">
    <name type="scientific">Gossypium anomalum</name>
    <dbReference type="NCBI Taxonomy" id="47600"/>
    <lineage>
        <taxon>Eukaryota</taxon>
        <taxon>Viridiplantae</taxon>
        <taxon>Streptophyta</taxon>
        <taxon>Embryophyta</taxon>
        <taxon>Tracheophyta</taxon>
        <taxon>Spermatophyta</taxon>
        <taxon>Magnoliopsida</taxon>
        <taxon>eudicotyledons</taxon>
        <taxon>Gunneridae</taxon>
        <taxon>Pentapetalae</taxon>
        <taxon>rosids</taxon>
        <taxon>malvids</taxon>
        <taxon>Malvales</taxon>
        <taxon>Malvaceae</taxon>
        <taxon>Malvoideae</taxon>
        <taxon>Gossypium</taxon>
    </lineage>
</organism>
<gene>
    <name evidence="1" type="ORF">CXB51_035542</name>
</gene>
<evidence type="ECO:0000313" key="1">
    <source>
        <dbReference type="EMBL" id="KAG8473668.1"/>
    </source>
</evidence>
<comment type="caution">
    <text evidence="1">The sequence shown here is derived from an EMBL/GenBank/DDBJ whole genome shotgun (WGS) entry which is preliminary data.</text>
</comment>
<sequence>MKANVDALNIIQLGLALSDSQGNLPDFNTPFCYIWEFNFKNFDIHRDYCHKDSIDLLKRQGIDFLKNKYKRILSSDFGMMLSDLLFNYFRGLTWISFHSAYDFAVLLKILTQHLLSNNADSFIEQLTYYFGEKIFDIKHTFKFLGDSLHQRRRFK</sequence>
<reference evidence="1 2" key="1">
    <citation type="journal article" date="2021" name="bioRxiv">
        <title>The Gossypium anomalum genome as a resource for cotton improvement and evolutionary analysis of hybrid incompatibility.</title>
        <authorList>
            <person name="Grover C.E."/>
            <person name="Yuan D."/>
            <person name="Arick M.A."/>
            <person name="Miller E.R."/>
            <person name="Hu G."/>
            <person name="Peterson D.G."/>
            <person name="Wendel J.F."/>
            <person name="Udall J.A."/>
        </authorList>
    </citation>
    <scope>NUCLEOTIDE SEQUENCE [LARGE SCALE GENOMIC DNA]</scope>
    <source>
        <strain evidence="1">JFW-Udall</strain>
        <tissue evidence="1">Leaf</tissue>
    </source>
</reference>
<dbReference type="PANTHER" id="PTHR10797">
    <property type="entry name" value="CCR4-NOT TRANSCRIPTION COMPLEX SUBUNIT"/>
    <property type="match status" value="1"/>
</dbReference>
<dbReference type="OrthoDB" id="981779at2759"/>
<dbReference type="GO" id="GO:0003676">
    <property type="term" value="F:nucleic acid binding"/>
    <property type="evidence" value="ECO:0007669"/>
    <property type="project" value="InterPro"/>
</dbReference>
<proteinExistence type="predicted"/>
<evidence type="ECO:0000313" key="2">
    <source>
        <dbReference type="Proteomes" id="UP000701853"/>
    </source>
</evidence>
<dbReference type="Gene3D" id="3.30.420.10">
    <property type="entry name" value="Ribonuclease H-like superfamily/Ribonuclease H"/>
    <property type="match status" value="1"/>
</dbReference>
<dbReference type="InterPro" id="IPR012337">
    <property type="entry name" value="RNaseH-like_sf"/>
</dbReference>